<evidence type="ECO:0000313" key="2">
    <source>
        <dbReference type="EMBL" id="GGJ95117.1"/>
    </source>
</evidence>
<comment type="caution">
    <text evidence="2">The sequence shown here is derived from an EMBL/GenBank/DDBJ whole genome shotgun (WGS) entry which is preliminary data.</text>
</comment>
<dbReference type="Gene3D" id="2.60.40.10">
    <property type="entry name" value="Immunoglobulins"/>
    <property type="match status" value="1"/>
</dbReference>
<dbReference type="InterPro" id="IPR024079">
    <property type="entry name" value="MetalloPept_cat_dom_sf"/>
</dbReference>
<reference evidence="2" key="1">
    <citation type="journal article" date="2014" name="Int. J. Syst. Evol. Microbiol.">
        <title>Complete genome sequence of Corynebacterium casei LMG S-19264T (=DSM 44701T), isolated from a smear-ripened cheese.</title>
        <authorList>
            <consortium name="US DOE Joint Genome Institute (JGI-PGF)"/>
            <person name="Walter F."/>
            <person name="Albersmeier A."/>
            <person name="Kalinowski J."/>
            <person name="Ruckert C."/>
        </authorList>
    </citation>
    <scope>NUCLEOTIDE SEQUENCE</scope>
    <source>
        <strain evidence="2">JCM 3090</strain>
    </source>
</reference>
<gene>
    <name evidence="2" type="ORF">GCM10010123_26150</name>
</gene>
<organism evidence="2 3">
    <name type="scientific">Pilimelia anulata</name>
    <dbReference type="NCBI Taxonomy" id="53371"/>
    <lineage>
        <taxon>Bacteria</taxon>
        <taxon>Bacillati</taxon>
        <taxon>Actinomycetota</taxon>
        <taxon>Actinomycetes</taxon>
        <taxon>Micromonosporales</taxon>
        <taxon>Micromonosporaceae</taxon>
        <taxon>Pilimelia</taxon>
    </lineage>
</organism>
<dbReference type="RefSeq" id="WP_189170397.1">
    <property type="nucleotide sequence ID" value="NZ_BMQB01000005.1"/>
</dbReference>
<dbReference type="Pfam" id="PF17957">
    <property type="entry name" value="Big_7"/>
    <property type="match status" value="1"/>
</dbReference>
<dbReference type="GO" id="GO:0008237">
    <property type="term" value="F:metallopeptidase activity"/>
    <property type="evidence" value="ECO:0007669"/>
    <property type="project" value="InterPro"/>
</dbReference>
<dbReference type="InterPro" id="IPR013783">
    <property type="entry name" value="Ig-like_fold"/>
</dbReference>
<sequence>MGAVRLAMALGTAALCVLAAAPPAAAAAAAEVTARGPLQRTVADAFDGGHAREQATVRVDGADVPVPSAAVAGVPAASTVEVTVRAGAGRTGGALAAAVATGSARVTGVRVVAAAAATGATGTHQITLVPMYWATASVPGGEPTTAELTAAVGDVDAYYDEVSHGAIRVNAHRTLPWTKITMPDGANCNTQIGRTQTEALRLAGSMTSSPLHHLVAYFPPAAGCGWAGLATIGSGWGSYGMMWLNSYSDVRVFAHELGHNMGLHHSGGLRCQDEDGIEVTLSADCSIDAYDDPWDIMGSSPYGHVGHLSTARLAQLGALPSAAQRQVTVGAQVQLAPVSAVAGVRSVTVPIGTSTYHLEYRTPTGLDAWTDDLQYLGSGAGQGSRYPGGGLVVRRTDTALTDPEDEMYAVLHFHPLWSADVRGLGLGEMWLSPDGGLGFRVDAADATGATVTVLRPADVTGPSVAVTYPTANAQLSGSFTASWSASDDSGVEKVTVEVDGQPVEEVVRDGATMPTSVAVSGVASGAHTLRVRAEDGAGNTATSADVPIAVDALPPTVTAPRVSLRAGTVSTAGVPVAVGWGATDTGGICQQTLTRLPGVSTWPTVSARSTSGTVKVGEATAWSLAAYDCRYNVRTAAGTAATATLDYQSSLGTRYGGRWAVARSSAYLGGTEWQSRVRGGAFTYTATARSLAWVAAKGPTRGTATVYVDGVSAGTVNLYAASSQVRQQVFARTWPTAGRHTIKIVNSSPAGRPLIGVDGVTRLS</sequence>
<protein>
    <recommendedName>
        <fullName evidence="4">Gametolysin peptidase M11</fullName>
    </recommendedName>
</protein>
<proteinExistence type="predicted"/>
<feature type="chain" id="PRO_5035144485" description="Gametolysin peptidase M11" evidence="1">
    <location>
        <begin position="27"/>
        <end position="764"/>
    </location>
</feature>
<dbReference type="Gene3D" id="2.60.120.260">
    <property type="entry name" value="Galactose-binding domain-like"/>
    <property type="match status" value="1"/>
</dbReference>
<keyword evidence="1" id="KW-0732">Signal</keyword>
<dbReference type="EMBL" id="BMQB01000005">
    <property type="protein sequence ID" value="GGJ95117.1"/>
    <property type="molecule type" value="Genomic_DNA"/>
</dbReference>
<reference evidence="2" key="2">
    <citation type="submission" date="2020-09" db="EMBL/GenBank/DDBJ databases">
        <authorList>
            <person name="Sun Q."/>
            <person name="Ohkuma M."/>
        </authorList>
    </citation>
    <scope>NUCLEOTIDE SEQUENCE</scope>
    <source>
        <strain evidence="2">JCM 3090</strain>
    </source>
</reference>
<name>A0A8J3BCT1_9ACTN</name>
<dbReference type="Pfam" id="PF13582">
    <property type="entry name" value="Reprolysin_3"/>
    <property type="match status" value="1"/>
</dbReference>
<dbReference type="AlphaFoldDB" id="A0A8J3BCT1"/>
<dbReference type="Gene3D" id="3.40.390.10">
    <property type="entry name" value="Collagenase (Catalytic Domain)"/>
    <property type="match status" value="1"/>
</dbReference>
<dbReference type="SUPFAM" id="SSF55486">
    <property type="entry name" value="Metalloproteases ('zincins'), catalytic domain"/>
    <property type="match status" value="1"/>
</dbReference>
<keyword evidence="3" id="KW-1185">Reference proteome</keyword>
<evidence type="ECO:0008006" key="4">
    <source>
        <dbReference type="Google" id="ProtNLM"/>
    </source>
</evidence>
<feature type="signal peptide" evidence="1">
    <location>
        <begin position="1"/>
        <end position="26"/>
    </location>
</feature>
<dbReference type="GO" id="GO:0005975">
    <property type="term" value="P:carbohydrate metabolic process"/>
    <property type="evidence" value="ECO:0007669"/>
    <property type="project" value="UniProtKB-ARBA"/>
</dbReference>
<dbReference type="Proteomes" id="UP000649739">
    <property type="component" value="Unassembled WGS sequence"/>
</dbReference>
<accession>A0A8J3BCT1</accession>
<evidence type="ECO:0000256" key="1">
    <source>
        <dbReference type="SAM" id="SignalP"/>
    </source>
</evidence>
<evidence type="ECO:0000313" key="3">
    <source>
        <dbReference type="Proteomes" id="UP000649739"/>
    </source>
</evidence>